<feature type="transmembrane region" description="Helical" evidence="1">
    <location>
        <begin position="234"/>
        <end position="254"/>
    </location>
</feature>
<accession>A0A7G9REB2</accession>
<feature type="transmembrane region" description="Helical" evidence="1">
    <location>
        <begin position="182"/>
        <end position="199"/>
    </location>
</feature>
<dbReference type="AlphaFoldDB" id="A0A7G9REB2"/>
<dbReference type="EMBL" id="CP060713">
    <property type="protein sequence ID" value="QNN53937.1"/>
    <property type="molecule type" value="Genomic_DNA"/>
</dbReference>
<gene>
    <name evidence="3" type="ORF">H9L09_06010</name>
</gene>
<sequence>MAVHEVASRSSRYRVKPAPLVGVAMIVAYVVVVFGLQLSSGIPYVDWVSTPAHGLRTAVLPLALGSVLLIGFLAMARWDMIWSDPGRLPMTTVMKVAVYFFVACLLVRAVGIDWGAVDADLLLVVLASGALVGFAEETLFRGIFLRSMRTQGRTEAAAALWTAIAFGLFHLPNLVVGAGPTQIVQIFLAAISGATLYTFRRYRGLILTAMIAHGLWDASLFLGDSDGRDWLGPANLLLLAGGLVLGILVLVSIWRTDKTTVVTPAGIEQK</sequence>
<feature type="transmembrane region" description="Helical" evidence="1">
    <location>
        <begin position="96"/>
        <end position="115"/>
    </location>
</feature>
<proteinExistence type="predicted"/>
<feature type="transmembrane region" description="Helical" evidence="1">
    <location>
        <begin position="156"/>
        <end position="176"/>
    </location>
</feature>
<feature type="transmembrane region" description="Helical" evidence="1">
    <location>
        <begin position="58"/>
        <end position="76"/>
    </location>
</feature>
<evidence type="ECO:0000313" key="4">
    <source>
        <dbReference type="Proteomes" id="UP000515947"/>
    </source>
</evidence>
<dbReference type="InterPro" id="IPR003675">
    <property type="entry name" value="Rce1/LyrA-like_dom"/>
</dbReference>
<dbReference type="GO" id="GO:0006508">
    <property type="term" value="P:proteolysis"/>
    <property type="evidence" value="ECO:0007669"/>
    <property type="project" value="UniProtKB-KW"/>
</dbReference>
<evidence type="ECO:0000256" key="1">
    <source>
        <dbReference type="SAM" id="Phobius"/>
    </source>
</evidence>
<evidence type="ECO:0000313" key="3">
    <source>
        <dbReference type="EMBL" id="QNN53937.1"/>
    </source>
</evidence>
<keyword evidence="3" id="KW-0482">Metalloprotease</keyword>
<feature type="domain" description="CAAX prenyl protease 2/Lysostaphin resistance protein A-like" evidence="2">
    <location>
        <begin position="121"/>
        <end position="218"/>
    </location>
</feature>
<feature type="transmembrane region" description="Helical" evidence="1">
    <location>
        <begin position="20"/>
        <end position="38"/>
    </location>
</feature>
<dbReference type="Proteomes" id="UP000515947">
    <property type="component" value="Chromosome"/>
</dbReference>
<dbReference type="GO" id="GO:0080120">
    <property type="term" value="P:CAAX-box protein maturation"/>
    <property type="evidence" value="ECO:0007669"/>
    <property type="project" value="UniProtKB-ARBA"/>
</dbReference>
<keyword evidence="1" id="KW-0812">Transmembrane</keyword>
<reference evidence="3 4" key="1">
    <citation type="submission" date="2020-08" db="EMBL/GenBank/DDBJ databases">
        <title>Genome sequence of Nocardioides mesophilus KACC 16243T.</title>
        <authorList>
            <person name="Hyun D.-W."/>
            <person name="Bae J.-W."/>
        </authorList>
    </citation>
    <scope>NUCLEOTIDE SEQUENCE [LARGE SCALE GENOMIC DNA]</scope>
    <source>
        <strain evidence="3 4">KACC 16243</strain>
    </source>
</reference>
<feature type="transmembrane region" description="Helical" evidence="1">
    <location>
        <begin position="204"/>
        <end position="222"/>
    </location>
</feature>
<keyword evidence="3" id="KW-0645">Protease</keyword>
<keyword evidence="1" id="KW-0472">Membrane</keyword>
<name>A0A7G9REB2_9ACTN</name>
<organism evidence="3 4">
    <name type="scientific">Nocardioides mesophilus</name>
    <dbReference type="NCBI Taxonomy" id="433659"/>
    <lineage>
        <taxon>Bacteria</taxon>
        <taxon>Bacillati</taxon>
        <taxon>Actinomycetota</taxon>
        <taxon>Actinomycetes</taxon>
        <taxon>Propionibacteriales</taxon>
        <taxon>Nocardioidaceae</taxon>
        <taxon>Nocardioides</taxon>
    </lineage>
</organism>
<dbReference type="GO" id="GO:0008237">
    <property type="term" value="F:metallopeptidase activity"/>
    <property type="evidence" value="ECO:0007669"/>
    <property type="project" value="UniProtKB-KW"/>
</dbReference>
<keyword evidence="3" id="KW-0378">Hydrolase</keyword>
<feature type="transmembrane region" description="Helical" evidence="1">
    <location>
        <begin position="121"/>
        <end position="144"/>
    </location>
</feature>
<keyword evidence="1" id="KW-1133">Transmembrane helix</keyword>
<dbReference type="KEGG" id="nmes:H9L09_06010"/>
<keyword evidence="4" id="KW-1185">Reference proteome</keyword>
<dbReference type="Pfam" id="PF02517">
    <property type="entry name" value="Rce1-like"/>
    <property type="match status" value="1"/>
</dbReference>
<evidence type="ECO:0000259" key="2">
    <source>
        <dbReference type="Pfam" id="PF02517"/>
    </source>
</evidence>
<dbReference type="RefSeq" id="WP_187579781.1">
    <property type="nucleotide sequence ID" value="NZ_CP060713.1"/>
</dbReference>
<dbReference type="GO" id="GO:0004175">
    <property type="term" value="F:endopeptidase activity"/>
    <property type="evidence" value="ECO:0007669"/>
    <property type="project" value="UniProtKB-ARBA"/>
</dbReference>
<protein>
    <submittedName>
        <fullName evidence="3">CPBP family intramembrane metalloprotease</fullName>
    </submittedName>
</protein>